<dbReference type="Proteomes" id="UP000215145">
    <property type="component" value="Unassembled WGS sequence"/>
</dbReference>
<dbReference type="EMBL" id="NMUQ01000001">
    <property type="protein sequence ID" value="OXM15824.1"/>
    <property type="molecule type" value="Genomic_DNA"/>
</dbReference>
<gene>
    <name evidence="1" type="ORF">CGZ75_03655</name>
</gene>
<dbReference type="PROSITE" id="PS51257">
    <property type="entry name" value="PROKAR_LIPOPROTEIN"/>
    <property type="match status" value="1"/>
</dbReference>
<evidence type="ECO:0000313" key="1">
    <source>
        <dbReference type="EMBL" id="OXM15824.1"/>
    </source>
</evidence>
<comment type="caution">
    <text evidence="1">The sequence shown here is derived from an EMBL/GenBank/DDBJ whole genome shotgun (WGS) entry which is preliminary data.</text>
</comment>
<dbReference type="RefSeq" id="WP_089522915.1">
    <property type="nucleotide sequence ID" value="NZ_NMUQ01000001.1"/>
</dbReference>
<proteinExistence type="predicted"/>
<protein>
    <submittedName>
        <fullName evidence="1">Uncharacterized protein</fullName>
    </submittedName>
</protein>
<dbReference type="OrthoDB" id="2588336at2"/>
<sequence>MVAIIRSFAVIFSLQVLLLYGCSVGSSGRSPEELFSLTVSGLSAREVYHFKAESNSMEQAGKVQMNTAFDGVVQRHNGLQLKQTGGPRLLSAVGDSLGDDNYNPSALLDGLLKAKSEVKLDASRSDAGTACLVITPDAKEATRIWRERLDGQWQSVRSLQPEQSSGWSRLDASKKREIKGRWGKELEQGERVWSDRMNSLAAQASYELLVDRKRLVPISLKETSKLAYRAEGKQTEENRRIMFQFQSFR</sequence>
<accession>A0A229P1I3</accession>
<dbReference type="AlphaFoldDB" id="A0A229P1I3"/>
<evidence type="ECO:0000313" key="2">
    <source>
        <dbReference type="Proteomes" id="UP000215145"/>
    </source>
</evidence>
<keyword evidence="2" id="KW-1185">Reference proteome</keyword>
<name>A0A229P1I3_9BACL</name>
<reference evidence="1 2" key="1">
    <citation type="submission" date="2017-07" db="EMBL/GenBank/DDBJ databases">
        <title>Paenibacillus herberti R33 genome sequencing and assembly.</title>
        <authorList>
            <person name="Su W."/>
        </authorList>
    </citation>
    <scope>NUCLEOTIDE SEQUENCE [LARGE SCALE GENOMIC DNA]</scope>
    <source>
        <strain evidence="1 2">R33</strain>
    </source>
</reference>
<organism evidence="1 2">
    <name type="scientific">Paenibacillus herberti</name>
    <dbReference type="NCBI Taxonomy" id="1619309"/>
    <lineage>
        <taxon>Bacteria</taxon>
        <taxon>Bacillati</taxon>
        <taxon>Bacillota</taxon>
        <taxon>Bacilli</taxon>
        <taxon>Bacillales</taxon>
        <taxon>Paenibacillaceae</taxon>
        <taxon>Paenibacillus</taxon>
    </lineage>
</organism>